<evidence type="ECO:0000256" key="4">
    <source>
        <dbReference type="ARBA" id="ARBA00006247"/>
    </source>
</evidence>
<keyword evidence="11" id="KW-0220">Diaminopimelate biosynthesis</keyword>
<dbReference type="InterPro" id="IPR001261">
    <property type="entry name" value="ArgE/DapE_CS"/>
</dbReference>
<evidence type="ECO:0000259" key="15">
    <source>
        <dbReference type="Pfam" id="PF07687"/>
    </source>
</evidence>
<dbReference type="InterPro" id="IPR002933">
    <property type="entry name" value="Peptidase_M20"/>
</dbReference>
<dbReference type="InterPro" id="IPR036264">
    <property type="entry name" value="Bact_exopeptidase_dim_dom"/>
</dbReference>
<dbReference type="NCBIfam" id="NF006365">
    <property type="entry name" value="PRK08588.1"/>
    <property type="match status" value="1"/>
</dbReference>
<comment type="cofactor">
    <cofactor evidence="1">
        <name>Co(2+)</name>
        <dbReference type="ChEBI" id="CHEBI:48828"/>
    </cofactor>
</comment>
<name>A0A0M9DBS3_9LACO</name>
<evidence type="ECO:0000256" key="8">
    <source>
        <dbReference type="ARBA" id="ARBA00022723"/>
    </source>
</evidence>
<evidence type="ECO:0000256" key="6">
    <source>
        <dbReference type="ARBA" id="ARBA00016853"/>
    </source>
</evidence>
<keyword evidence="9" id="KW-0378">Hydrolase</keyword>
<comment type="cofactor">
    <cofactor evidence="2">
        <name>Zn(2+)</name>
        <dbReference type="ChEBI" id="CHEBI:29105"/>
    </cofactor>
</comment>
<evidence type="ECO:0000256" key="9">
    <source>
        <dbReference type="ARBA" id="ARBA00022801"/>
    </source>
</evidence>
<dbReference type="GO" id="GO:0009089">
    <property type="term" value="P:lysine biosynthetic process via diaminopimelate"/>
    <property type="evidence" value="ECO:0007669"/>
    <property type="project" value="UniProtKB-UniPathway"/>
</dbReference>
<dbReference type="SUPFAM" id="SSF53187">
    <property type="entry name" value="Zn-dependent exopeptidases"/>
    <property type="match status" value="1"/>
</dbReference>
<dbReference type="InterPro" id="IPR011650">
    <property type="entry name" value="Peptidase_M20_dimer"/>
</dbReference>
<dbReference type="Gene3D" id="3.30.70.360">
    <property type="match status" value="1"/>
</dbReference>
<dbReference type="InterPro" id="IPR010182">
    <property type="entry name" value="ArgE/DapE"/>
</dbReference>
<dbReference type="GO" id="GO:0009014">
    <property type="term" value="F:succinyl-diaminopimelate desuccinylase activity"/>
    <property type="evidence" value="ECO:0007669"/>
    <property type="project" value="UniProtKB-EC"/>
</dbReference>
<dbReference type="NCBIfam" id="TIGR01910">
    <property type="entry name" value="DapE-ArgE"/>
    <property type="match status" value="1"/>
</dbReference>
<reference evidence="16 17" key="1">
    <citation type="journal article" date="2015" name="Genome Biol. Evol.">
        <title>Functionally Structured Genomes in Lactobacillus kunkeei Colonizing the Honey Crop and Food Products of Honeybees and Stingless Bees.</title>
        <authorList>
            <person name="Tamarit D."/>
            <person name="Ellegaard K.M."/>
            <person name="Wikander J."/>
            <person name="Olofsson T."/>
            <person name="Vasquez A."/>
            <person name="Andersson S.G."/>
        </authorList>
    </citation>
    <scope>NUCLEOTIDE SEQUENCE [LARGE SCALE GENOMIC DNA]</scope>
    <source>
        <strain evidence="16 17">LAko</strain>
    </source>
</reference>
<comment type="caution">
    <text evidence="16">The sequence shown here is derived from an EMBL/GenBank/DDBJ whole genome shotgun (WGS) entry which is preliminary data.</text>
</comment>
<evidence type="ECO:0000313" key="17">
    <source>
        <dbReference type="Proteomes" id="UP000037778"/>
    </source>
</evidence>
<evidence type="ECO:0000256" key="11">
    <source>
        <dbReference type="ARBA" id="ARBA00022915"/>
    </source>
</evidence>
<dbReference type="Gene3D" id="3.40.630.10">
    <property type="entry name" value="Zn peptidases"/>
    <property type="match status" value="2"/>
</dbReference>
<keyword evidence="10" id="KW-0862">Zinc</keyword>
<evidence type="ECO:0000256" key="5">
    <source>
        <dbReference type="ARBA" id="ARBA00011921"/>
    </source>
</evidence>
<evidence type="ECO:0000256" key="3">
    <source>
        <dbReference type="ARBA" id="ARBA00005130"/>
    </source>
</evidence>
<dbReference type="PANTHER" id="PTHR43808">
    <property type="entry name" value="ACETYLORNITHINE DEACETYLASE"/>
    <property type="match status" value="1"/>
</dbReference>
<dbReference type="GO" id="GO:0019877">
    <property type="term" value="P:diaminopimelate biosynthetic process"/>
    <property type="evidence" value="ECO:0007669"/>
    <property type="project" value="UniProtKB-KW"/>
</dbReference>
<dbReference type="RefSeq" id="WP_053792019.1">
    <property type="nucleotide sequence ID" value="NZ_JXCY01000007.1"/>
</dbReference>
<evidence type="ECO:0000256" key="14">
    <source>
        <dbReference type="ARBA" id="ARBA00051301"/>
    </source>
</evidence>
<accession>A0A0M9DBS3</accession>
<evidence type="ECO:0000256" key="2">
    <source>
        <dbReference type="ARBA" id="ARBA00001947"/>
    </source>
</evidence>
<dbReference type="UniPathway" id="UPA00034">
    <property type="reaction ID" value="UER00021"/>
</dbReference>
<keyword evidence="13" id="KW-0170">Cobalt</keyword>
<protein>
    <recommendedName>
        <fullName evidence="6">Probable succinyl-diaminopimelate desuccinylase</fullName>
        <ecNumber evidence="5">3.5.1.18</ecNumber>
    </recommendedName>
</protein>
<dbReference type="InterPro" id="IPR050072">
    <property type="entry name" value="Peptidase_M20A"/>
</dbReference>
<feature type="domain" description="Peptidase M20 dimerisation" evidence="15">
    <location>
        <begin position="179"/>
        <end position="284"/>
    </location>
</feature>
<dbReference type="SUPFAM" id="SSF55031">
    <property type="entry name" value="Bacterial exopeptidase dimerisation domain"/>
    <property type="match status" value="1"/>
</dbReference>
<evidence type="ECO:0000256" key="1">
    <source>
        <dbReference type="ARBA" id="ARBA00001941"/>
    </source>
</evidence>
<gene>
    <name evidence="16" type="primary">dapE</name>
    <name evidence="16" type="ORF">RZ71_01830</name>
</gene>
<dbReference type="CDD" id="cd08659">
    <property type="entry name" value="M20_ArgE_DapE-like"/>
    <property type="match status" value="1"/>
</dbReference>
<evidence type="ECO:0000256" key="12">
    <source>
        <dbReference type="ARBA" id="ARBA00023154"/>
    </source>
</evidence>
<dbReference type="EC" id="3.5.1.18" evidence="5"/>
<dbReference type="Pfam" id="PF01546">
    <property type="entry name" value="Peptidase_M20"/>
    <property type="match status" value="1"/>
</dbReference>
<comment type="similarity">
    <text evidence="4">Belongs to the peptidase M20A family.</text>
</comment>
<dbReference type="PATRIC" id="fig|148814.8.peg.1108"/>
<sequence length="387" mass="43011">MEKEEQLQVLKDLVAFNTVDANERDIADYLSQLFKKHGIASEIVDQFDNRSNLVAHIGSSSKKVLAFAGHEDTVHENNLADWTHDPFIPYVEDGKVYGRGVTDMKSGLAAQVIALIELKEEHADLSGQLRFLATISEELTQGGANFLSKRGDVDDVDAIVIGEPTGQRQSNQNHHYIVYAHKGALIYTVKSVGKAAHSSTPELGIDAIDNLINYRQAEKQYFAKQTGEDDILGKTIYTPDIFEGGKQVNSIPDFAYQKVMVRTIPQLNNDQIIADLQELIDSFNQKDGYNLELEVNFSGYPVKNDADSSIVNAAQDASEEILGNKLDLKALSMGTDASQFKARNEDVDVIILGPGNDTAHQTDEYVDLESFYSFIRLYKQIAINYLK</sequence>
<dbReference type="Pfam" id="PF07687">
    <property type="entry name" value="M20_dimer"/>
    <property type="match status" value="1"/>
</dbReference>
<dbReference type="PANTHER" id="PTHR43808:SF8">
    <property type="entry name" value="PEPTIDASE M20 DIMERISATION DOMAIN-CONTAINING PROTEIN"/>
    <property type="match status" value="1"/>
</dbReference>
<dbReference type="AlphaFoldDB" id="A0A0M9DBS3"/>
<evidence type="ECO:0000313" key="16">
    <source>
        <dbReference type="EMBL" id="KOY75763.1"/>
    </source>
</evidence>
<keyword evidence="12" id="KW-0457">Lysine biosynthesis</keyword>
<dbReference type="GO" id="GO:0046872">
    <property type="term" value="F:metal ion binding"/>
    <property type="evidence" value="ECO:0007669"/>
    <property type="project" value="UniProtKB-KW"/>
</dbReference>
<evidence type="ECO:0000256" key="13">
    <source>
        <dbReference type="ARBA" id="ARBA00023285"/>
    </source>
</evidence>
<comment type="catalytic activity">
    <reaction evidence="14">
        <text>N-succinyl-(2S,6S)-2,6-diaminopimelate + H2O = (2S,6S)-2,6-diaminopimelate + succinate</text>
        <dbReference type="Rhea" id="RHEA:22608"/>
        <dbReference type="ChEBI" id="CHEBI:15377"/>
        <dbReference type="ChEBI" id="CHEBI:30031"/>
        <dbReference type="ChEBI" id="CHEBI:57609"/>
        <dbReference type="ChEBI" id="CHEBI:58087"/>
        <dbReference type="EC" id="3.5.1.18"/>
    </reaction>
</comment>
<dbReference type="EMBL" id="JXCY01000007">
    <property type="protein sequence ID" value="KOY75763.1"/>
    <property type="molecule type" value="Genomic_DNA"/>
</dbReference>
<comment type="pathway">
    <text evidence="3">Amino-acid biosynthesis; L-lysine biosynthesis via DAP pathway; LL-2,6-diaminopimelate from (S)-tetrahydrodipicolinate (succinylase route): step 3/3.</text>
</comment>
<organism evidence="16 17">
    <name type="scientific">Apilactobacillus kunkeei</name>
    <dbReference type="NCBI Taxonomy" id="148814"/>
    <lineage>
        <taxon>Bacteria</taxon>
        <taxon>Bacillati</taxon>
        <taxon>Bacillota</taxon>
        <taxon>Bacilli</taxon>
        <taxon>Lactobacillales</taxon>
        <taxon>Lactobacillaceae</taxon>
        <taxon>Apilactobacillus</taxon>
    </lineage>
</organism>
<keyword evidence="8" id="KW-0479">Metal-binding</keyword>
<dbReference type="Proteomes" id="UP000037778">
    <property type="component" value="Unassembled WGS sequence"/>
</dbReference>
<keyword evidence="7" id="KW-0028">Amino-acid biosynthesis</keyword>
<evidence type="ECO:0000256" key="7">
    <source>
        <dbReference type="ARBA" id="ARBA00022605"/>
    </source>
</evidence>
<evidence type="ECO:0000256" key="10">
    <source>
        <dbReference type="ARBA" id="ARBA00022833"/>
    </source>
</evidence>
<proteinExistence type="inferred from homology"/>
<dbReference type="PROSITE" id="PS00758">
    <property type="entry name" value="ARGE_DAPE_CPG2_1"/>
    <property type="match status" value="1"/>
</dbReference>
<keyword evidence="17" id="KW-1185">Reference proteome</keyword>